<accession>A0A5M9NNU9</accession>
<dbReference type="EMBL" id="VXJS01000009">
    <property type="protein sequence ID" value="KAA8672293.1"/>
    <property type="molecule type" value="Genomic_DNA"/>
</dbReference>
<dbReference type="Proteomes" id="UP000322521">
    <property type="component" value="Unassembled WGS sequence"/>
</dbReference>
<comment type="caution">
    <text evidence="1">The sequence shown here is derived from an EMBL/GenBank/DDBJ whole genome shotgun (WGS) entry which is preliminary data.</text>
</comment>
<gene>
    <name evidence="1" type="ORF">F4W18_15125</name>
</gene>
<reference evidence="1 2" key="1">
    <citation type="submission" date="2019-09" db="EMBL/GenBank/DDBJ databases">
        <title>Draft genome sequence of various Type strains from the CCUG.</title>
        <authorList>
            <person name="Pineiro-Iglesias B."/>
            <person name="Tunovic T."/>
            <person name="Unosson C."/>
            <person name="Inganas E."/>
            <person name="Ohlen M."/>
            <person name="Cardew S."/>
            <person name="Jensie-Markopoulos S."/>
            <person name="Salva-Serra F."/>
            <person name="Jaen-Luchoro D."/>
            <person name="Karlsson R."/>
            <person name="Svensson-Stadler L."/>
            <person name="Chun J."/>
            <person name="Moore E."/>
        </authorList>
    </citation>
    <scope>NUCLEOTIDE SEQUENCE [LARGE SCALE GENOMIC DNA]</scope>
    <source>
        <strain evidence="1 2">CCUG 56969T</strain>
    </source>
</reference>
<dbReference type="AlphaFoldDB" id="A0A5M9NNU9"/>
<sequence length="75" mass="8742">MAFLVLVKFSVYGDQIECRGCVLHTLIGRYVLLRKIRNLWMKMLKFGVSTTKRHYLAHIQNVLNLLSDSMNQTSK</sequence>
<proteinExistence type="predicted"/>
<protein>
    <submittedName>
        <fullName evidence="1">Uncharacterized protein</fullName>
    </submittedName>
</protein>
<evidence type="ECO:0000313" key="1">
    <source>
        <dbReference type="EMBL" id="KAA8672293.1"/>
    </source>
</evidence>
<name>A0A5M9NNU9_9VIBR</name>
<evidence type="ECO:0000313" key="2">
    <source>
        <dbReference type="Proteomes" id="UP000322521"/>
    </source>
</evidence>
<organism evidence="1 2">
    <name type="scientific">Vibrio gigantis</name>
    <dbReference type="NCBI Taxonomy" id="296199"/>
    <lineage>
        <taxon>Bacteria</taxon>
        <taxon>Pseudomonadati</taxon>
        <taxon>Pseudomonadota</taxon>
        <taxon>Gammaproteobacteria</taxon>
        <taxon>Vibrionales</taxon>
        <taxon>Vibrionaceae</taxon>
        <taxon>Vibrio</taxon>
    </lineage>
</organism>
<keyword evidence="2" id="KW-1185">Reference proteome</keyword>